<dbReference type="FunCoup" id="A2DA25">
    <property type="interactions" value="619"/>
</dbReference>
<keyword evidence="2 6" id="KW-0813">Transport</keyword>
<evidence type="ECO:0000313" key="9">
    <source>
        <dbReference type="Proteomes" id="UP000001542"/>
    </source>
</evidence>
<dbReference type="Gene3D" id="2.40.40.20">
    <property type="match status" value="1"/>
</dbReference>
<sequence>MSNAFSLKCMKSTDTASAKTNFVYVSPNIFSQIQGASEKYVIIKGSICRVESNPKIDDAYISLNSNQRTFFRAAFDELMTVRPYIFGADSMIATRVKIEISFQKANHSAKTQMKAKELFEFWKTNMGTLPFCENFIYYAEYNGTAFNFKVLELEGATAGDIANGKESTTVMSAFFQPSATVFKFTKTDKNIQIEDEDSGAGSALFKPDWDFKKMGIGGLDEQFVTLFRRAFASRIFPPSVVKQLGIQHVKGILLYGPPGTGKTLMARQIGKMLNTVDPIIVNGPELLNKYVGESEANVRKLFEPAIKDQNENGDDAQLHLIIFDEFDSLTKQRGRGSDNTGTEDRIVNQLLSMIDGVDSLNNVLIIGMTNRRDLIDNALLRPGRFEVQIEVNLPDEKGRQQIFEIHTGPLRQNNRLAKDVDIKELAHESRNYTGAEIAGVVKSAVSFAMNERINIDNLKEKIDLEHLLVTRQHMLLALDEVKPAFGVEEDTLAKLCVRGIIDFSDNFKAQRDQMKRFLDALRNDPHQSLMSFCISGPSKCGQTAFAAQVCRDAGFSFVRAIQAREFIGTSEDKVAGSILQIFEDAYKSSYSAIIIDDVDMLVDYTPIGPRFSNKIFQAILILLKTAPPIGRKLAIFLTTSQREEMQTIGLDPRFFYEEVYLNALTTFDELLTVINNIAPEKFKPSNDETKEAEEFVSRNSIPIKKAIEAIDLVVYESKGEPIQWKELKFALEQHTKRL</sequence>
<name>A2DA25_TRIV3</name>
<comment type="catalytic activity">
    <reaction evidence="6">
        <text>ATP + H2O = ADP + phosphate + H(+)</text>
        <dbReference type="Rhea" id="RHEA:13065"/>
        <dbReference type="ChEBI" id="CHEBI:15377"/>
        <dbReference type="ChEBI" id="CHEBI:15378"/>
        <dbReference type="ChEBI" id="CHEBI:30616"/>
        <dbReference type="ChEBI" id="CHEBI:43474"/>
        <dbReference type="ChEBI" id="CHEBI:456216"/>
        <dbReference type="EC" id="3.6.4.6"/>
    </reaction>
</comment>
<evidence type="ECO:0000256" key="4">
    <source>
        <dbReference type="ARBA" id="ARBA00022840"/>
    </source>
</evidence>
<dbReference type="SMR" id="A2DA25"/>
<keyword evidence="3 6" id="KW-0547">Nucleotide-binding</keyword>
<evidence type="ECO:0000256" key="2">
    <source>
        <dbReference type="ARBA" id="ARBA00022448"/>
    </source>
</evidence>
<dbReference type="RefSeq" id="XP_001583659.1">
    <property type="nucleotide sequence ID" value="XM_001583609.1"/>
</dbReference>
<dbReference type="InterPro" id="IPR039812">
    <property type="entry name" value="Vesicle-fus_ATPase"/>
</dbReference>
<dbReference type="Gene3D" id="1.10.8.60">
    <property type="match status" value="1"/>
</dbReference>
<keyword evidence="6" id="KW-0460">Magnesium</keyword>
<keyword evidence="6" id="KW-0963">Cytoplasm</keyword>
<dbReference type="InterPro" id="IPR041569">
    <property type="entry name" value="AAA_lid_3"/>
</dbReference>
<dbReference type="InterPro" id="IPR027417">
    <property type="entry name" value="P-loop_NTPase"/>
</dbReference>
<feature type="domain" description="AAA+ ATPase" evidence="7">
    <location>
        <begin position="528"/>
        <end position="649"/>
    </location>
</feature>
<dbReference type="Proteomes" id="UP000001542">
    <property type="component" value="Unassembled WGS sequence"/>
</dbReference>
<dbReference type="FunFam" id="3.40.50.300:FF:000154">
    <property type="entry name" value="Vesicle-fusing ATPase 1"/>
    <property type="match status" value="1"/>
</dbReference>
<comment type="cofactor">
    <cofactor evidence="6">
        <name>Mg(2+)</name>
        <dbReference type="ChEBI" id="CHEBI:18420"/>
    </cofactor>
    <text evidence="6">Binds 1 Mg(2+) ion per subunit.</text>
</comment>
<keyword evidence="9" id="KW-1185">Reference proteome</keyword>
<dbReference type="SMART" id="SM00382">
    <property type="entry name" value="AAA"/>
    <property type="match status" value="2"/>
</dbReference>
<dbReference type="OrthoDB" id="9982946at2759"/>
<feature type="domain" description="AAA+ ATPase" evidence="7">
    <location>
        <begin position="248"/>
        <end position="395"/>
    </location>
</feature>
<dbReference type="GO" id="GO:0046872">
    <property type="term" value="F:metal ion binding"/>
    <property type="evidence" value="ECO:0007669"/>
    <property type="project" value="UniProtKB-UniRule"/>
</dbReference>
<dbReference type="SUPFAM" id="SSF50692">
    <property type="entry name" value="ADC-like"/>
    <property type="match status" value="1"/>
</dbReference>
<dbReference type="VEuPathDB" id="TrichDB:TVAGG3_0266000"/>
<dbReference type="PANTHER" id="PTHR23078">
    <property type="entry name" value="VESICULAR-FUSION PROTEIN NSF"/>
    <property type="match status" value="1"/>
</dbReference>
<gene>
    <name evidence="8" type="ORF">TVAG_476020</name>
</gene>
<dbReference type="SUPFAM" id="SSF52540">
    <property type="entry name" value="P-loop containing nucleoside triphosphate hydrolases"/>
    <property type="match status" value="2"/>
</dbReference>
<dbReference type="Pfam" id="PF17862">
    <property type="entry name" value="AAA_lid_3"/>
    <property type="match status" value="1"/>
</dbReference>
<dbReference type="InterPro" id="IPR003960">
    <property type="entry name" value="ATPase_AAA_CS"/>
</dbReference>
<dbReference type="GO" id="GO:0006891">
    <property type="term" value="P:intra-Golgi vesicle-mediated transport"/>
    <property type="evidence" value="ECO:0000318"/>
    <property type="project" value="GO_Central"/>
</dbReference>
<evidence type="ECO:0000313" key="8">
    <source>
        <dbReference type="EMBL" id="EAY22673.1"/>
    </source>
</evidence>
<keyword evidence="6" id="KW-0378">Hydrolase</keyword>
<keyword evidence="4 6" id="KW-0067">ATP-binding</keyword>
<dbReference type="AlphaFoldDB" id="A2DA25"/>
<evidence type="ECO:0000259" key="7">
    <source>
        <dbReference type="SMART" id="SM00382"/>
    </source>
</evidence>
<dbReference type="GO" id="GO:0005524">
    <property type="term" value="F:ATP binding"/>
    <property type="evidence" value="ECO:0007669"/>
    <property type="project" value="UniProtKB-UniRule"/>
</dbReference>
<reference evidence="8" key="1">
    <citation type="submission" date="2006-10" db="EMBL/GenBank/DDBJ databases">
        <authorList>
            <person name="Amadeo P."/>
            <person name="Zhao Q."/>
            <person name="Wortman J."/>
            <person name="Fraser-Liggett C."/>
            <person name="Carlton J."/>
        </authorList>
    </citation>
    <scope>NUCLEOTIDE SEQUENCE</scope>
    <source>
        <strain evidence="8">G3</strain>
    </source>
</reference>
<dbReference type="CDD" id="cd00009">
    <property type="entry name" value="AAA"/>
    <property type="match status" value="1"/>
</dbReference>
<keyword evidence="5 6" id="KW-0653">Protein transport</keyword>
<organism evidence="8 9">
    <name type="scientific">Trichomonas vaginalis (strain ATCC PRA-98 / G3)</name>
    <dbReference type="NCBI Taxonomy" id="412133"/>
    <lineage>
        <taxon>Eukaryota</taxon>
        <taxon>Metamonada</taxon>
        <taxon>Parabasalia</taxon>
        <taxon>Trichomonadida</taxon>
        <taxon>Trichomonadidae</taxon>
        <taxon>Trichomonas</taxon>
    </lineage>
</organism>
<dbReference type="PROSITE" id="PS00674">
    <property type="entry name" value="AAA"/>
    <property type="match status" value="1"/>
</dbReference>
<dbReference type="KEGG" id="tva:5468232"/>
<dbReference type="FunFam" id="3.40.50.300:FF:000166">
    <property type="entry name" value="vesicle-fusing ATPase isoform X1"/>
    <property type="match status" value="1"/>
</dbReference>
<evidence type="ECO:0000256" key="1">
    <source>
        <dbReference type="ARBA" id="ARBA00006914"/>
    </source>
</evidence>
<dbReference type="EC" id="3.6.4.6" evidence="6"/>
<dbReference type="eggNOG" id="KOG0741">
    <property type="taxonomic scope" value="Eukaryota"/>
</dbReference>
<protein>
    <recommendedName>
        <fullName evidence="6">Vesicle-fusing ATPase</fullName>
        <ecNumber evidence="6">3.6.4.6</ecNumber>
    </recommendedName>
</protein>
<dbReference type="VEuPathDB" id="TrichDB:TVAG_476020"/>
<dbReference type="GO" id="GO:0043001">
    <property type="term" value="P:Golgi to plasma membrane protein transport"/>
    <property type="evidence" value="ECO:0000318"/>
    <property type="project" value="GO_Central"/>
</dbReference>
<dbReference type="GO" id="GO:0005795">
    <property type="term" value="C:Golgi stack"/>
    <property type="evidence" value="ECO:0000318"/>
    <property type="project" value="GO_Central"/>
</dbReference>
<comment type="subcellular location">
    <subcellularLocation>
        <location evidence="6">Cytoplasm</location>
    </subcellularLocation>
</comment>
<dbReference type="FunFam" id="1.10.8.60:FF:000115">
    <property type="entry name" value="N-ethylmaleimide-sensitive fusion protein, putative"/>
    <property type="match status" value="1"/>
</dbReference>
<evidence type="ECO:0000256" key="3">
    <source>
        <dbReference type="ARBA" id="ARBA00022741"/>
    </source>
</evidence>
<dbReference type="InterPro" id="IPR003959">
    <property type="entry name" value="ATPase_AAA_core"/>
</dbReference>
<comment type="function">
    <text evidence="6">Required for vesicle-mediated transport. Catalyzes the fusion of transport vesicles within the Golgi cisternae. Is also required for transport from the endoplasmic reticulum to the Golgi stack. Seems to function as a fusion protein required for the delivery of cargo proteins to all compartments of the Golgi stack independent of vesicle origin.</text>
</comment>
<keyword evidence="6" id="KW-0931">ER-Golgi transport</keyword>
<dbReference type="GO" id="GO:0016887">
    <property type="term" value="F:ATP hydrolysis activity"/>
    <property type="evidence" value="ECO:0000318"/>
    <property type="project" value="GO_Central"/>
</dbReference>
<dbReference type="GO" id="GO:0035494">
    <property type="term" value="P:SNARE complex disassembly"/>
    <property type="evidence" value="ECO:0007669"/>
    <property type="project" value="InterPro"/>
</dbReference>
<comment type="similarity">
    <text evidence="1 6">Belongs to the AAA ATPase family.</text>
</comment>
<dbReference type="InParanoid" id="A2DA25"/>
<proteinExistence type="inferred from homology"/>
<accession>A2DA25</accession>
<dbReference type="InterPro" id="IPR009010">
    <property type="entry name" value="Asp_de-COase-like_dom_sf"/>
</dbReference>
<keyword evidence="6" id="KW-0479">Metal-binding</keyword>
<evidence type="ECO:0000256" key="5">
    <source>
        <dbReference type="ARBA" id="ARBA00022927"/>
    </source>
</evidence>
<dbReference type="Gene3D" id="3.40.50.300">
    <property type="entry name" value="P-loop containing nucleotide triphosphate hydrolases"/>
    <property type="match status" value="2"/>
</dbReference>
<dbReference type="EMBL" id="DS113182">
    <property type="protein sequence ID" value="EAY22673.1"/>
    <property type="molecule type" value="Genomic_DNA"/>
</dbReference>
<evidence type="ECO:0000256" key="6">
    <source>
        <dbReference type="RuleBase" id="RU367045"/>
    </source>
</evidence>
<dbReference type="InterPro" id="IPR003593">
    <property type="entry name" value="AAA+_ATPase"/>
</dbReference>
<reference evidence="8" key="2">
    <citation type="journal article" date="2007" name="Science">
        <title>Draft genome sequence of the sexually transmitted pathogen Trichomonas vaginalis.</title>
        <authorList>
            <person name="Carlton J.M."/>
            <person name="Hirt R.P."/>
            <person name="Silva J.C."/>
            <person name="Delcher A.L."/>
            <person name="Schatz M."/>
            <person name="Zhao Q."/>
            <person name="Wortman J.R."/>
            <person name="Bidwell S.L."/>
            <person name="Alsmark U.C.M."/>
            <person name="Besteiro S."/>
            <person name="Sicheritz-Ponten T."/>
            <person name="Noel C.J."/>
            <person name="Dacks J.B."/>
            <person name="Foster P.G."/>
            <person name="Simillion C."/>
            <person name="Van de Peer Y."/>
            <person name="Miranda-Saavedra D."/>
            <person name="Barton G.J."/>
            <person name="Westrop G.D."/>
            <person name="Mueller S."/>
            <person name="Dessi D."/>
            <person name="Fiori P.L."/>
            <person name="Ren Q."/>
            <person name="Paulsen I."/>
            <person name="Zhang H."/>
            <person name="Bastida-Corcuera F.D."/>
            <person name="Simoes-Barbosa A."/>
            <person name="Brown M.T."/>
            <person name="Hayes R.D."/>
            <person name="Mukherjee M."/>
            <person name="Okumura C.Y."/>
            <person name="Schneider R."/>
            <person name="Smith A.J."/>
            <person name="Vanacova S."/>
            <person name="Villalvazo M."/>
            <person name="Haas B.J."/>
            <person name="Pertea M."/>
            <person name="Feldblyum T.V."/>
            <person name="Utterback T.R."/>
            <person name="Shu C.L."/>
            <person name="Osoegawa K."/>
            <person name="de Jong P.J."/>
            <person name="Hrdy I."/>
            <person name="Horvathova L."/>
            <person name="Zubacova Z."/>
            <person name="Dolezal P."/>
            <person name="Malik S.B."/>
            <person name="Logsdon J.M. Jr."/>
            <person name="Henze K."/>
            <person name="Gupta A."/>
            <person name="Wang C.C."/>
            <person name="Dunne R.L."/>
            <person name="Upcroft J.A."/>
            <person name="Upcroft P."/>
            <person name="White O."/>
            <person name="Salzberg S.L."/>
            <person name="Tang P."/>
            <person name="Chiu C.-H."/>
            <person name="Lee Y.-S."/>
            <person name="Embley T.M."/>
            <person name="Coombs G.H."/>
            <person name="Mottram J.C."/>
            <person name="Tachezy J."/>
            <person name="Fraser-Liggett C.M."/>
            <person name="Johnson P.J."/>
        </authorList>
    </citation>
    <scope>NUCLEOTIDE SEQUENCE [LARGE SCALE GENOMIC DNA]</scope>
    <source>
        <strain evidence="8">G3</strain>
    </source>
</reference>
<dbReference type="PANTHER" id="PTHR23078:SF3">
    <property type="entry name" value="VESICLE-FUSING ATPASE"/>
    <property type="match status" value="1"/>
</dbReference>
<dbReference type="STRING" id="5722.A2DA25"/>
<dbReference type="Pfam" id="PF00004">
    <property type="entry name" value="AAA"/>
    <property type="match status" value="2"/>
</dbReference>